<evidence type="ECO:0000313" key="3">
    <source>
        <dbReference type="Proteomes" id="UP000293433"/>
    </source>
</evidence>
<dbReference type="PIRSF" id="PIRSF026426">
    <property type="entry name" value="DUF1499"/>
    <property type="match status" value="1"/>
</dbReference>
<feature type="region of interest" description="Disordered" evidence="1">
    <location>
        <begin position="35"/>
        <end position="58"/>
    </location>
</feature>
<evidence type="ECO:0000256" key="1">
    <source>
        <dbReference type="SAM" id="MobiDB-lite"/>
    </source>
</evidence>
<dbReference type="RefSeq" id="WP_130481101.1">
    <property type="nucleotide sequence ID" value="NZ_SGWV01000008.1"/>
</dbReference>
<dbReference type="InterPro" id="IPR010865">
    <property type="entry name" value="DUF1499"/>
</dbReference>
<protein>
    <submittedName>
        <fullName evidence="2">Uncharacterized protein (DUF1499 family)</fullName>
    </submittedName>
</protein>
<dbReference type="PANTHER" id="PTHR34801:SF6">
    <property type="entry name" value="SLL1620 PROTEIN"/>
    <property type="match status" value="1"/>
</dbReference>
<organism evidence="2 3">
    <name type="scientific">Sphaerotilus mobilis</name>
    <dbReference type="NCBI Taxonomy" id="47994"/>
    <lineage>
        <taxon>Bacteria</taxon>
        <taxon>Pseudomonadati</taxon>
        <taxon>Pseudomonadota</taxon>
        <taxon>Betaproteobacteria</taxon>
        <taxon>Burkholderiales</taxon>
        <taxon>Sphaerotilaceae</taxon>
        <taxon>Sphaerotilus</taxon>
    </lineage>
</organism>
<gene>
    <name evidence="2" type="ORF">EV685_1203</name>
</gene>
<comment type="caution">
    <text evidence="2">The sequence shown here is derived from an EMBL/GenBank/DDBJ whole genome shotgun (WGS) entry which is preliminary data.</text>
</comment>
<proteinExistence type="predicted"/>
<dbReference type="AlphaFoldDB" id="A0A4Q7LQ08"/>
<evidence type="ECO:0000313" key="2">
    <source>
        <dbReference type="EMBL" id="RZS56654.1"/>
    </source>
</evidence>
<dbReference type="Proteomes" id="UP000293433">
    <property type="component" value="Unassembled WGS sequence"/>
</dbReference>
<feature type="compositionally biased region" description="Polar residues" evidence="1">
    <location>
        <begin position="48"/>
        <end position="57"/>
    </location>
</feature>
<dbReference type="EMBL" id="SGWV01000008">
    <property type="protein sequence ID" value="RZS56654.1"/>
    <property type="molecule type" value="Genomic_DNA"/>
</dbReference>
<keyword evidence="3" id="KW-1185">Reference proteome</keyword>
<accession>A0A4Q7LQ08</accession>
<reference evidence="2 3" key="1">
    <citation type="submission" date="2019-02" db="EMBL/GenBank/DDBJ databases">
        <title>Genomic Encyclopedia of Type Strains, Phase IV (KMG-IV): sequencing the most valuable type-strain genomes for metagenomic binning, comparative biology and taxonomic classification.</title>
        <authorList>
            <person name="Goeker M."/>
        </authorList>
    </citation>
    <scope>NUCLEOTIDE SEQUENCE [LARGE SCALE GENOMIC DNA]</scope>
    <source>
        <strain evidence="2 3">DSM 10617</strain>
    </source>
</reference>
<dbReference type="Pfam" id="PF07386">
    <property type="entry name" value="DUF1499"/>
    <property type="match status" value="1"/>
</dbReference>
<dbReference type="OrthoDB" id="9793534at2"/>
<dbReference type="PANTHER" id="PTHR34801">
    <property type="entry name" value="EXPRESSED PROTEIN"/>
    <property type="match status" value="1"/>
</dbReference>
<sequence length="161" mass="17394">MALLLRLILIALALSGVVLVAARLGAFSGRPPSDLGVRDGRLKPPSTTPNSVSSQASLYPDHPQRAYAQVEPYPLRGTPAEAMADWAARIAAQPGARIVDQREDYLRAEFTTAWMRYVDDVELWADAASGVIHVRSASRLGHGDLGLNRRRIEALRAGSAP</sequence>
<name>A0A4Q7LQ08_9BURK</name>